<dbReference type="InterPro" id="IPR023696">
    <property type="entry name" value="Ureohydrolase_dom_sf"/>
</dbReference>
<dbReference type="SUPFAM" id="SSF56112">
    <property type="entry name" value="Protein kinase-like (PK-like)"/>
    <property type="match status" value="1"/>
</dbReference>
<evidence type="ECO:0000256" key="2">
    <source>
        <dbReference type="ARBA" id="ARBA00022853"/>
    </source>
</evidence>
<protein>
    <submittedName>
        <fullName evidence="4">Histone deacetylase 14</fullName>
    </submittedName>
</protein>
<dbReference type="PANTHER" id="PTHR10625:SF11">
    <property type="entry name" value="HISTONE DEACETYLASE 14, CHLOROPLASTIC"/>
    <property type="match status" value="1"/>
</dbReference>
<keyword evidence="2" id="KW-0156">Chromatin regulator</keyword>
<evidence type="ECO:0000313" key="4">
    <source>
        <dbReference type="EMBL" id="GJT68161.1"/>
    </source>
</evidence>
<dbReference type="Pfam" id="PF00850">
    <property type="entry name" value="Hist_deacetyl"/>
    <property type="match status" value="1"/>
</dbReference>
<keyword evidence="5" id="KW-1185">Reference proteome</keyword>
<accession>A0ABQ5FXP0</accession>
<sequence>MDMIIKDSDLEELREVGSGTFETVYCQKWRGIDVAIKRIDDICSTGKASIFYKDTWREGIQSAKGLQKGIGECKIEVGSAKDVVEELVFKAHYMSFKRGPWDFVFFGNVAVAARYAQRVHGLKRVFIIDFDVHHGNGTNDVFYDDPDIFFLSTHQDGSFPGTGKIDDIGCGVVREQHLICHYQKVQVIYDAHVLDPLASFQFTTGTYYMLASKTFRAFIDEPSIAAELRTKPGFFSIDNPSTE</sequence>
<dbReference type="EMBL" id="BQNB010017873">
    <property type="protein sequence ID" value="GJT68161.1"/>
    <property type="molecule type" value="Genomic_DNA"/>
</dbReference>
<proteinExistence type="predicted"/>
<reference evidence="4" key="2">
    <citation type="submission" date="2022-01" db="EMBL/GenBank/DDBJ databases">
        <authorList>
            <person name="Yamashiro T."/>
            <person name="Shiraishi A."/>
            <person name="Satake H."/>
            <person name="Nakayama K."/>
        </authorList>
    </citation>
    <scope>NUCLEOTIDE SEQUENCE</scope>
</reference>
<dbReference type="InterPro" id="IPR023801">
    <property type="entry name" value="His_deacetylse_dom"/>
</dbReference>
<keyword evidence="1" id="KW-0678">Repressor</keyword>
<evidence type="ECO:0000259" key="3">
    <source>
        <dbReference type="Pfam" id="PF00850"/>
    </source>
</evidence>
<dbReference type="Proteomes" id="UP001151760">
    <property type="component" value="Unassembled WGS sequence"/>
</dbReference>
<evidence type="ECO:0000256" key="1">
    <source>
        <dbReference type="ARBA" id="ARBA00022491"/>
    </source>
</evidence>
<dbReference type="InterPro" id="IPR011009">
    <property type="entry name" value="Kinase-like_dom_sf"/>
</dbReference>
<dbReference type="Gene3D" id="3.30.200.20">
    <property type="entry name" value="Phosphorylase Kinase, domain 1"/>
    <property type="match status" value="1"/>
</dbReference>
<reference evidence="4" key="1">
    <citation type="journal article" date="2022" name="Int. J. Mol. Sci.">
        <title>Draft Genome of Tanacetum Coccineum: Genomic Comparison of Closely Related Tanacetum-Family Plants.</title>
        <authorList>
            <person name="Yamashiro T."/>
            <person name="Shiraishi A."/>
            <person name="Nakayama K."/>
            <person name="Satake H."/>
        </authorList>
    </citation>
    <scope>NUCLEOTIDE SEQUENCE</scope>
</reference>
<name>A0ABQ5FXP0_9ASTR</name>
<organism evidence="4 5">
    <name type="scientific">Tanacetum coccineum</name>
    <dbReference type="NCBI Taxonomy" id="301880"/>
    <lineage>
        <taxon>Eukaryota</taxon>
        <taxon>Viridiplantae</taxon>
        <taxon>Streptophyta</taxon>
        <taxon>Embryophyta</taxon>
        <taxon>Tracheophyta</taxon>
        <taxon>Spermatophyta</taxon>
        <taxon>Magnoliopsida</taxon>
        <taxon>eudicotyledons</taxon>
        <taxon>Gunneridae</taxon>
        <taxon>Pentapetalae</taxon>
        <taxon>asterids</taxon>
        <taxon>campanulids</taxon>
        <taxon>Asterales</taxon>
        <taxon>Asteraceae</taxon>
        <taxon>Asteroideae</taxon>
        <taxon>Anthemideae</taxon>
        <taxon>Anthemidinae</taxon>
        <taxon>Tanacetum</taxon>
    </lineage>
</organism>
<comment type="caution">
    <text evidence="4">The sequence shown here is derived from an EMBL/GenBank/DDBJ whole genome shotgun (WGS) entry which is preliminary data.</text>
</comment>
<dbReference type="SUPFAM" id="SSF52768">
    <property type="entry name" value="Arginase/deacetylase"/>
    <property type="match status" value="1"/>
</dbReference>
<evidence type="ECO:0000313" key="5">
    <source>
        <dbReference type="Proteomes" id="UP001151760"/>
    </source>
</evidence>
<dbReference type="InterPro" id="IPR037138">
    <property type="entry name" value="His_deacetylse_dom_sf"/>
</dbReference>
<dbReference type="PANTHER" id="PTHR10625">
    <property type="entry name" value="HISTONE DEACETYLASE HDAC1-RELATED"/>
    <property type="match status" value="1"/>
</dbReference>
<dbReference type="Gene3D" id="3.40.800.20">
    <property type="entry name" value="Histone deacetylase domain"/>
    <property type="match status" value="1"/>
</dbReference>
<gene>
    <name evidence="4" type="ORF">Tco_1019641</name>
</gene>
<feature type="domain" description="Histone deacetylase" evidence="3">
    <location>
        <begin position="103"/>
        <end position="176"/>
    </location>
</feature>